<dbReference type="GO" id="GO:0010185">
    <property type="term" value="P:regulation of cellular defense response"/>
    <property type="evidence" value="ECO:0007669"/>
    <property type="project" value="UniProtKB-ARBA"/>
</dbReference>
<comment type="subunit">
    <text evidence="3">Homotrimer.</text>
</comment>
<dbReference type="InterPro" id="IPR016187">
    <property type="entry name" value="CTDL_fold"/>
</dbReference>
<dbReference type="PROSITE" id="PS50041">
    <property type="entry name" value="C_TYPE_LECTIN_2"/>
    <property type="match status" value="1"/>
</dbReference>
<reference evidence="13" key="2">
    <citation type="submission" date="2017-10" db="EMBL/GenBank/DDBJ databases">
        <title>Ladona fulva Genome sequencing and assembly.</title>
        <authorList>
            <person name="Murali S."/>
            <person name="Richards S."/>
            <person name="Bandaranaike D."/>
            <person name="Bellair M."/>
            <person name="Blankenburg K."/>
            <person name="Chao H."/>
            <person name="Dinh H."/>
            <person name="Doddapaneni H."/>
            <person name="Dugan-Rocha S."/>
            <person name="Elkadiri S."/>
            <person name="Gnanaolivu R."/>
            <person name="Hernandez B."/>
            <person name="Skinner E."/>
            <person name="Javaid M."/>
            <person name="Lee S."/>
            <person name="Li M."/>
            <person name="Ming W."/>
            <person name="Munidasa M."/>
            <person name="Muniz J."/>
            <person name="Nguyen L."/>
            <person name="Hughes D."/>
            <person name="Osuji N."/>
            <person name="Pu L.-L."/>
            <person name="Puazo M."/>
            <person name="Qu C."/>
            <person name="Quiroz J."/>
            <person name="Raj R."/>
            <person name="Weissenberger G."/>
            <person name="Xin Y."/>
            <person name="Zou X."/>
            <person name="Han Y."/>
            <person name="Worley K."/>
            <person name="Muzny D."/>
            <person name="Gibbs R."/>
        </authorList>
    </citation>
    <scope>NUCLEOTIDE SEQUENCE</scope>
    <source>
        <strain evidence="13">Sampled in the wild</strain>
    </source>
</reference>
<feature type="non-terminal residue" evidence="13">
    <location>
        <position position="356"/>
    </location>
</feature>
<organism evidence="13 14">
    <name type="scientific">Ladona fulva</name>
    <name type="common">Scarce chaser dragonfly</name>
    <name type="synonym">Libellula fulva</name>
    <dbReference type="NCBI Taxonomy" id="123851"/>
    <lineage>
        <taxon>Eukaryota</taxon>
        <taxon>Metazoa</taxon>
        <taxon>Ecdysozoa</taxon>
        <taxon>Arthropoda</taxon>
        <taxon>Hexapoda</taxon>
        <taxon>Insecta</taxon>
        <taxon>Pterygota</taxon>
        <taxon>Palaeoptera</taxon>
        <taxon>Odonata</taxon>
        <taxon>Epiprocta</taxon>
        <taxon>Anisoptera</taxon>
        <taxon>Libelluloidea</taxon>
        <taxon>Libellulidae</taxon>
        <taxon>Ladona</taxon>
    </lineage>
</organism>
<feature type="domain" description="Sushi" evidence="12">
    <location>
        <begin position="1"/>
        <end position="60"/>
    </location>
</feature>
<gene>
    <name evidence="13" type="ORF">J437_LFUL001820</name>
</gene>
<evidence type="ECO:0000259" key="12">
    <source>
        <dbReference type="PROSITE" id="PS50923"/>
    </source>
</evidence>
<dbReference type="Pfam" id="PF00059">
    <property type="entry name" value="Lectin_C"/>
    <property type="match status" value="1"/>
</dbReference>
<evidence type="ECO:0000256" key="1">
    <source>
        <dbReference type="ARBA" id="ARBA00002219"/>
    </source>
</evidence>
<dbReference type="SUPFAM" id="SSF56436">
    <property type="entry name" value="C-type lectin-like"/>
    <property type="match status" value="1"/>
</dbReference>
<dbReference type="PROSITE" id="PS00615">
    <property type="entry name" value="C_TYPE_LECTIN_1"/>
    <property type="match status" value="1"/>
</dbReference>
<dbReference type="Proteomes" id="UP000792457">
    <property type="component" value="Unassembled WGS sequence"/>
</dbReference>
<protein>
    <recommendedName>
        <fullName evidence="15">C-type lectin domain-containing protein</fullName>
    </recommendedName>
</protein>
<accession>A0A8K0JXH7</accession>
<dbReference type="FunFam" id="2.60.120.260:FF:000105">
    <property type="entry name" value="Sushi, von Willebrand factor type A, EGF and pentraxin domain-containing protein 1"/>
    <property type="match status" value="1"/>
</dbReference>
<dbReference type="SUPFAM" id="SSF57535">
    <property type="entry name" value="Complement control module/SCR domain"/>
    <property type="match status" value="1"/>
</dbReference>
<keyword evidence="7" id="KW-0106">Calcium</keyword>
<dbReference type="PANTHER" id="PTHR45713:SF6">
    <property type="entry name" value="F5_8 TYPE C DOMAIN-CONTAINING PROTEIN"/>
    <property type="match status" value="1"/>
</dbReference>
<dbReference type="CDD" id="cd00037">
    <property type="entry name" value="CLECT"/>
    <property type="match status" value="1"/>
</dbReference>
<keyword evidence="5" id="KW-0732">Signal</keyword>
<dbReference type="PROSITE" id="PS50923">
    <property type="entry name" value="SUSHI"/>
    <property type="match status" value="1"/>
</dbReference>
<evidence type="ECO:0000259" key="11">
    <source>
        <dbReference type="PROSITE" id="PS50041"/>
    </source>
</evidence>
<dbReference type="InterPro" id="IPR000436">
    <property type="entry name" value="Sushi_SCR_CCP_dom"/>
</dbReference>
<keyword evidence="6" id="KW-0430">Lectin</keyword>
<evidence type="ECO:0000256" key="5">
    <source>
        <dbReference type="ARBA" id="ARBA00022729"/>
    </source>
</evidence>
<name>A0A8K0JXH7_LADFU</name>
<evidence type="ECO:0000256" key="3">
    <source>
        <dbReference type="ARBA" id="ARBA00011233"/>
    </source>
</evidence>
<dbReference type="InterPro" id="IPR016186">
    <property type="entry name" value="C-type_lectin-like/link_sf"/>
</dbReference>
<dbReference type="EMBL" id="KZ308184">
    <property type="protein sequence ID" value="KAG8224126.1"/>
    <property type="molecule type" value="Genomic_DNA"/>
</dbReference>
<evidence type="ECO:0000313" key="14">
    <source>
        <dbReference type="Proteomes" id="UP000792457"/>
    </source>
</evidence>
<dbReference type="CDD" id="cd00033">
    <property type="entry name" value="CCP"/>
    <property type="match status" value="1"/>
</dbReference>
<proteinExistence type="inferred from homology"/>
<dbReference type="PANTHER" id="PTHR45713">
    <property type="entry name" value="FTP DOMAIN-CONTAINING PROTEIN"/>
    <property type="match status" value="1"/>
</dbReference>
<evidence type="ECO:0000256" key="6">
    <source>
        <dbReference type="ARBA" id="ARBA00022734"/>
    </source>
</evidence>
<dbReference type="Pfam" id="PF22633">
    <property type="entry name" value="F5_F8_type_C_2"/>
    <property type="match status" value="1"/>
</dbReference>
<evidence type="ECO:0000256" key="2">
    <source>
        <dbReference type="ARBA" id="ARBA00010147"/>
    </source>
</evidence>
<keyword evidence="4" id="KW-0479">Metal-binding</keyword>
<evidence type="ECO:0008006" key="15">
    <source>
        <dbReference type="Google" id="ProtNLM"/>
    </source>
</evidence>
<dbReference type="SMART" id="SM00607">
    <property type="entry name" value="FTP"/>
    <property type="match status" value="1"/>
</dbReference>
<comment type="caution">
    <text evidence="13">The sequence shown here is derived from an EMBL/GenBank/DDBJ whole genome shotgun (WGS) entry which is preliminary data.</text>
</comment>
<dbReference type="InterPro" id="IPR008979">
    <property type="entry name" value="Galactose-bd-like_sf"/>
</dbReference>
<keyword evidence="14" id="KW-1185">Reference proteome</keyword>
<sequence length="356" mass="39113">VTCGHPAVPLNARVSLSSSSLKPGTTATYSCDDGCELFGDSTLTCSASGKWPADLPFCGTNVAYRKPANQSSTVRGGGAANGNDGEKTTVHDGKRCTETSKEQSPWWQVDLLRPYPVRVVRITTRGCCGHQLLQEIEIRVGNNSDLQKNPLCAWFPGTIEEGVTKSFTCARTLLGQHVFIQMVGVEGSLSLCEVEVFTSEEFSNDRCLSKGQKEEDGSQIVVFNRTCYEFIVGKGDSFSTARSHCRKYGSSSSGTKGDLVHGFEGPTSSFLLAELDRLKPTLKTQLVWIGAQKEPGLISRSWKWVDGEEIDRPNWGKDQPNNYNGEQNCVVLDGGRGWQWNDVGCNLNYLHWICQH</sequence>
<feature type="non-terminal residue" evidence="13">
    <location>
        <position position="1"/>
    </location>
</feature>
<evidence type="ECO:0000313" key="13">
    <source>
        <dbReference type="EMBL" id="KAG8224126.1"/>
    </source>
</evidence>
<evidence type="ECO:0000256" key="7">
    <source>
        <dbReference type="ARBA" id="ARBA00022837"/>
    </source>
</evidence>
<comment type="caution">
    <text evidence="9">Lacks conserved residue(s) required for the propagation of feature annotation.</text>
</comment>
<feature type="compositionally biased region" description="Basic and acidic residues" evidence="10">
    <location>
        <begin position="84"/>
        <end position="96"/>
    </location>
</feature>
<dbReference type="InterPro" id="IPR051941">
    <property type="entry name" value="BG_Antigen-Binding_Lectin"/>
</dbReference>
<dbReference type="AlphaFoldDB" id="A0A8K0JXH7"/>
<dbReference type="InterPro" id="IPR006585">
    <property type="entry name" value="FTP1"/>
</dbReference>
<dbReference type="OrthoDB" id="406096at2759"/>
<evidence type="ECO:0000256" key="9">
    <source>
        <dbReference type="PROSITE-ProRule" id="PRU00302"/>
    </source>
</evidence>
<dbReference type="GO" id="GO:0001868">
    <property type="term" value="P:regulation of complement activation, lectin pathway"/>
    <property type="evidence" value="ECO:0007669"/>
    <property type="project" value="UniProtKB-ARBA"/>
</dbReference>
<feature type="domain" description="C-type lectin" evidence="11">
    <location>
        <begin position="223"/>
        <end position="346"/>
    </location>
</feature>
<dbReference type="GO" id="GO:0046872">
    <property type="term" value="F:metal ion binding"/>
    <property type="evidence" value="ECO:0007669"/>
    <property type="project" value="UniProtKB-KW"/>
</dbReference>
<dbReference type="Gene3D" id="3.10.100.10">
    <property type="entry name" value="Mannose-Binding Protein A, subunit A"/>
    <property type="match status" value="1"/>
</dbReference>
<dbReference type="InterPro" id="IPR018378">
    <property type="entry name" value="C-type_lectin_CS"/>
</dbReference>
<feature type="region of interest" description="Disordered" evidence="10">
    <location>
        <begin position="69"/>
        <end position="96"/>
    </location>
</feature>
<dbReference type="SUPFAM" id="SSF49785">
    <property type="entry name" value="Galactose-binding domain-like"/>
    <property type="match status" value="1"/>
</dbReference>
<dbReference type="Gene3D" id="2.10.70.10">
    <property type="entry name" value="Complement Module, domain 1"/>
    <property type="match status" value="1"/>
</dbReference>
<dbReference type="InterPro" id="IPR001304">
    <property type="entry name" value="C-type_lectin-like"/>
</dbReference>
<reference evidence="13" key="1">
    <citation type="submission" date="2013-04" db="EMBL/GenBank/DDBJ databases">
        <authorList>
            <person name="Qu J."/>
            <person name="Murali S.C."/>
            <person name="Bandaranaike D."/>
            <person name="Bellair M."/>
            <person name="Blankenburg K."/>
            <person name="Chao H."/>
            <person name="Dinh H."/>
            <person name="Doddapaneni H."/>
            <person name="Downs B."/>
            <person name="Dugan-Rocha S."/>
            <person name="Elkadiri S."/>
            <person name="Gnanaolivu R.D."/>
            <person name="Hernandez B."/>
            <person name="Javaid M."/>
            <person name="Jayaseelan J.C."/>
            <person name="Lee S."/>
            <person name="Li M."/>
            <person name="Ming W."/>
            <person name="Munidasa M."/>
            <person name="Muniz J."/>
            <person name="Nguyen L."/>
            <person name="Ongeri F."/>
            <person name="Osuji N."/>
            <person name="Pu L.-L."/>
            <person name="Puazo M."/>
            <person name="Qu C."/>
            <person name="Quiroz J."/>
            <person name="Raj R."/>
            <person name="Weissenberger G."/>
            <person name="Xin Y."/>
            <person name="Zou X."/>
            <person name="Han Y."/>
            <person name="Richards S."/>
            <person name="Worley K."/>
            <person name="Muzny D."/>
            <person name="Gibbs R."/>
        </authorList>
    </citation>
    <scope>NUCLEOTIDE SEQUENCE</scope>
    <source>
        <strain evidence="13">Sampled in the wild</strain>
    </source>
</reference>
<dbReference type="SMART" id="SM00032">
    <property type="entry name" value="CCP"/>
    <property type="match status" value="1"/>
</dbReference>
<dbReference type="Gene3D" id="2.60.120.260">
    <property type="entry name" value="Galactose-binding domain-like"/>
    <property type="match status" value="1"/>
</dbReference>
<evidence type="ECO:0000256" key="10">
    <source>
        <dbReference type="SAM" id="MobiDB-lite"/>
    </source>
</evidence>
<keyword evidence="8 9" id="KW-1015">Disulfide bond</keyword>
<feature type="disulfide bond" evidence="9">
    <location>
        <begin position="31"/>
        <end position="58"/>
    </location>
</feature>
<dbReference type="SMART" id="SM00034">
    <property type="entry name" value="CLECT"/>
    <property type="match status" value="1"/>
</dbReference>
<evidence type="ECO:0000256" key="4">
    <source>
        <dbReference type="ARBA" id="ARBA00022723"/>
    </source>
</evidence>
<dbReference type="InterPro" id="IPR035976">
    <property type="entry name" value="Sushi/SCR/CCP_sf"/>
</dbReference>
<evidence type="ECO:0000256" key="8">
    <source>
        <dbReference type="ARBA" id="ARBA00023157"/>
    </source>
</evidence>
<dbReference type="Pfam" id="PF00084">
    <property type="entry name" value="Sushi"/>
    <property type="match status" value="1"/>
</dbReference>
<dbReference type="GO" id="GO:0042806">
    <property type="term" value="F:fucose binding"/>
    <property type="evidence" value="ECO:0007669"/>
    <property type="project" value="UniProtKB-ARBA"/>
</dbReference>
<comment type="similarity">
    <text evidence="2">Belongs to the fucolectin family.</text>
</comment>
<keyword evidence="9" id="KW-0768">Sushi</keyword>
<comment type="function">
    <text evidence="1">Acts as a defensive agent. Recognizes blood group fucosylated oligosaccharides including A, B, H and Lewis B-type antigens. Does not recognize Lewis A antigen and has low affinity for monovalent haptens.</text>
</comment>